<name>A0ABN6KKL1_9LEPT</name>
<feature type="domain" description="Aminotransferase class I/classII large" evidence="1">
    <location>
        <begin position="64"/>
        <end position="379"/>
    </location>
</feature>
<evidence type="ECO:0000313" key="2">
    <source>
        <dbReference type="EMBL" id="BDA80471.1"/>
    </source>
</evidence>
<gene>
    <name evidence="2" type="ORF">LPTSP3_g34010</name>
</gene>
<dbReference type="Gene3D" id="3.40.640.10">
    <property type="entry name" value="Type I PLP-dependent aspartate aminotransferase-like (Major domain)"/>
    <property type="match status" value="1"/>
</dbReference>
<organism evidence="2 3">
    <name type="scientific">Leptospira kobayashii</name>
    <dbReference type="NCBI Taxonomy" id="1917830"/>
    <lineage>
        <taxon>Bacteria</taxon>
        <taxon>Pseudomonadati</taxon>
        <taxon>Spirochaetota</taxon>
        <taxon>Spirochaetia</taxon>
        <taxon>Leptospirales</taxon>
        <taxon>Leptospiraceae</taxon>
        <taxon>Leptospira</taxon>
    </lineage>
</organism>
<sequence length="411" mass="47011">MKVSFSKKINDLGLGEEENLLSRIKKEKEKNKIQIIDLTISNPTQVGLDFPSGVFSHSLEKEPFSIYDPNPKGLLTARNAVVKEYLSRGTELNPNDLVLTSSTSEAYSFLFKLLCNPGDEILVPAPGYPLFHFLGELENVEVNEYDLLWDESGKSWEYSLTLMEKKLKPSTKAVLLVSPSNPTGSILKEKDWQDWFLWAEKKGIPLILDEVFASYIFEENKVQELNYYPITSKAPFFVLNGISKMLALPQMKLSWIHVQGNSDFKEKSLSGLEIISDTFLSVNTPIQHTLSDLFSWKSMIQNRILSRVRRNLEFAKTCFETEENNKPDNLQIHWTYGKAGWYGMLEIENSKLSDEEFAEQILSENNVYLHPGNWFGFPEDRTVLIVSLIVPEDQFQIGMKELASLCKNSRI</sequence>
<keyword evidence="2" id="KW-0032">Aminotransferase</keyword>
<keyword evidence="2" id="KW-0808">Transferase</keyword>
<dbReference type="Gene3D" id="3.90.1150.10">
    <property type="entry name" value="Aspartate Aminotransferase, domain 1"/>
    <property type="match status" value="1"/>
</dbReference>
<dbReference type="InterPro" id="IPR015421">
    <property type="entry name" value="PyrdxlP-dep_Trfase_major"/>
</dbReference>
<dbReference type="CDD" id="cd00609">
    <property type="entry name" value="AAT_like"/>
    <property type="match status" value="1"/>
</dbReference>
<dbReference type="EMBL" id="AP025028">
    <property type="protein sequence ID" value="BDA80471.1"/>
    <property type="molecule type" value="Genomic_DNA"/>
</dbReference>
<dbReference type="RefSeq" id="WP_109021506.1">
    <property type="nucleotide sequence ID" value="NZ_AP025028.1"/>
</dbReference>
<dbReference type="SUPFAM" id="SSF53383">
    <property type="entry name" value="PLP-dependent transferases"/>
    <property type="match status" value="1"/>
</dbReference>
<dbReference type="Pfam" id="PF00155">
    <property type="entry name" value="Aminotran_1_2"/>
    <property type="match status" value="1"/>
</dbReference>
<evidence type="ECO:0000313" key="3">
    <source>
        <dbReference type="Proteomes" id="UP000245263"/>
    </source>
</evidence>
<dbReference type="GO" id="GO:0008483">
    <property type="term" value="F:transaminase activity"/>
    <property type="evidence" value="ECO:0007669"/>
    <property type="project" value="UniProtKB-KW"/>
</dbReference>
<accession>A0ABN6KKL1</accession>
<proteinExistence type="predicted"/>
<dbReference type="Proteomes" id="UP000245263">
    <property type="component" value="Chromosome 1"/>
</dbReference>
<dbReference type="PANTHER" id="PTHR45744">
    <property type="entry name" value="TYROSINE AMINOTRANSFERASE"/>
    <property type="match status" value="1"/>
</dbReference>
<dbReference type="PANTHER" id="PTHR45744:SF2">
    <property type="entry name" value="TYROSINE AMINOTRANSFERASE"/>
    <property type="match status" value="1"/>
</dbReference>
<reference evidence="2 3" key="1">
    <citation type="submission" date="2021-08" db="EMBL/GenBank/DDBJ databases">
        <title>Complete genome sequence of Leptospira kobayashii strain E30.</title>
        <authorList>
            <person name="Nakao R."/>
            <person name="Nakamura S."/>
            <person name="Masuzawa T."/>
            <person name="Koizumi N."/>
        </authorList>
    </citation>
    <scope>NUCLEOTIDE SEQUENCE [LARGE SCALE GENOMIC DNA]</scope>
    <source>
        <strain evidence="2 3">E30</strain>
    </source>
</reference>
<evidence type="ECO:0000259" key="1">
    <source>
        <dbReference type="Pfam" id="PF00155"/>
    </source>
</evidence>
<dbReference type="InterPro" id="IPR004839">
    <property type="entry name" value="Aminotransferase_I/II_large"/>
</dbReference>
<keyword evidence="3" id="KW-1185">Reference proteome</keyword>
<dbReference type="InterPro" id="IPR015424">
    <property type="entry name" value="PyrdxlP-dep_Trfase"/>
</dbReference>
<dbReference type="InterPro" id="IPR015422">
    <property type="entry name" value="PyrdxlP-dep_Trfase_small"/>
</dbReference>
<protein>
    <submittedName>
        <fullName evidence="2">Aminotransferase</fullName>
    </submittedName>
</protein>